<dbReference type="EMBL" id="AAXW01000002">
    <property type="protein sequence ID" value="EAZ93245.1"/>
    <property type="molecule type" value="Genomic_DNA"/>
</dbReference>
<gene>
    <name evidence="1" type="ORF">CY0110_15657</name>
</gene>
<name>A3IHG3_9CHRO</name>
<reference evidence="1 2" key="1">
    <citation type="submission" date="2007-03" db="EMBL/GenBank/DDBJ databases">
        <authorList>
            <person name="Stal L."/>
            <person name="Ferriera S."/>
            <person name="Johnson J."/>
            <person name="Kravitz S."/>
            <person name="Beeson K."/>
            <person name="Sutton G."/>
            <person name="Rogers Y.-H."/>
            <person name="Friedman R."/>
            <person name="Frazier M."/>
            <person name="Venter J.C."/>
        </authorList>
    </citation>
    <scope>NUCLEOTIDE SEQUENCE [LARGE SCALE GENOMIC DNA]</scope>
    <source>
        <strain evidence="1 2">CCY0110</strain>
    </source>
</reference>
<keyword evidence="2" id="KW-1185">Reference proteome</keyword>
<evidence type="ECO:0000313" key="1">
    <source>
        <dbReference type="EMBL" id="EAZ93245.1"/>
    </source>
</evidence>
<comment type="caution">
    <text evidence="1">The sequence shown here is derived from an EMBL/GenBank/DDBJ whole genome shotgun (WGS) entry which is preliminary data.</text>
</comment>
<organism evidence="1 2">
    <name type="scientific">Crocosphaera chwakensis CCY0110</name>
    <dbReference type="NCBI Taxonomy" id="391612"/>
    <lineage>
        <taxon>Bacteria</taxon>
        <taxon>Bacillati</taxon>
        <taxon>Cyanobacteriota</taxon>
        <taxon>Cyanophyceae</taxon>
        <taxon>Oscillatoriophycideae</taxon>
        <taxon>Chroococcales</taxon>
        <taxon>Aphanothecaceae</taxon>
        <taxon>Crocosphaera</taxon>
        <taxon>Crocosphaera chwakensis</taxon>
    </lineage>
</organism>
<proteinExistence type="predicted"/>
<sequence length="62" mass="7263">MLNSNRVFRVLFILWEVRRPISTIFCSLFSRELSLSKSKLPVTTLSGLRNSWATTWLKFSRA</sequence>
<dbReference type="Proteomes" id="UP000003781">
    <property type="component" value="Unassembled WGS sequence"/>
</dbReference>
<evidence type="ECO:0000313" key="2">
    <source>
        <dbReference type="Proteomes" id="UP000003781"/>
    </source>
</evidence>
<dbReference type="AlphaFoldDB" id="A3IHG3"/>
<protein>
    <submittedName>
        <fullName evidence="1">Uncharacterized protein</fullName>
    </submittedName>
</protein>
<accession>A3IHG3</accession>